<evidence type="ECO:0000313" key="1">
    <source>
        <dbReference type="EMBL" id="SDL74387.1"/>
    </source>
</evidence>
<protein>
    <submittedName>
        <fullName evidence="1">Uncharacterized protein</fullName>
    </submittedName>
</protein>
<organism evidence="1 2">
    <name type="scientific">Nonomuraea maritima</name>
    <dbReference type="NCBI Taxonomy" id="683260"/>
    <lineage>
        <taxon>Bacteria</taxon>
        <taxon>Bacillati</taxon>
        <taxon>Actinomycetota</taxon>
        <taxon>Actinomycetes</taxon>
        <taxon>Streptosporangiales</taxon>
        <taxon>Streptosporangiaceae</taxon>
        <taxon>Nonomuraea</taxon>
    </lineage>
</organism>
<dbReference type="STRING" id="683260.SAMN05421874_12865"/>
<dbReference type="RefSeq" id="WP_090772087.1">
    <property type="nucleotide sequence ID" value="NZ_FNFB01000028.1"/>
</dbReference>
<dbReference type="EMBL" id="FNFB01000028">
    <property type="protein sequence ID" value="SDL74387.1"/>
    <property type="molecule type" value="Genomic_DNA"/>
</dbReference>
<gene>
    <name evidence="1" type="ORF">SAMN05421874_12865</name>
</gene>
<dbReference type="Proteomes" id="UP000198683">
    <property type="component" value="Unassembled WGS sequence"/>
</dbReference>
<keyword evidence="2" id="KW-1185">Reference proteome</keyword>
<evidence type="ECO:0000313" key="2">
    <source>
        <dbReference type="Proteomes" id="UP000198683"/>
    </source>
</evidence>
<dbReference type="OrthoDB" id="3536265at2"/>
<name>A0A1G9MKE7_9ACTN</name>
<accession>A0A1G9MKE7</accession>
<proteinExistence type="predicted"/>
<dbReference type="AlphaFoldDB" id="A0A1G9MKE7"/>
<sequence>MTSPQPLKRASVALLRQIAEHDQGDGVLFQPAPRGCRRLDGTEYSTREETFRVPSQLGHIAVDHPRLGVWRVQLTDSGREYLAQADDRRAKHGPFKGATANLVIVDEAVNW</sequence>
<reference evidence="1 2" key="1">
    <citation type="submission" date="2016-10" db="EMBL/GenBank/DDBJ databases">
        <authorList>
            <person name="de Groot N.N."/>
        </authorList>
    </citation>
    <scope>NUCLEOTIDE SEQUENCE [LARGE SCALE GENOMIC DNA]</scope>
    <source>
        <strain evidence="1 2">CGMCC 4.5681</strain>
    </source>
</reference>